<feature type="domain" description="SAM" evidence="2">
    <location>
        <begin position="18"/>
        <end position="70"/>
    </location>
</feature>
<keyword evidence="4" id="KW-1185">Reference proteome</keyword>
<dbReference type="InterPro" id="IPR013761">
    <property type="entry name" value="SAM/pointed_sf"/>
</dbReference>
<dbReference type="Pfam" id="PF07647">
    <property type="entry name" value="SAM_2"/>
    <property type="match status" value="1"/>
</dbReference>
<dbReference type="EMBL" id="JALJOR010000007">
    <property type="protein sequence ID" value="KAK9814097.1"/>
    <property type="molecule type" value="Genomic_DNA"/>
</dbReference>
<evidence type="ECO:0000259" key="2">
    <source>
        <dbReference type="PROSITE" id="PS50105"/>
    </source>
</evidence>
<evidence type="ECO:0000256" key="1">
    <source>
        <dbReference type="SAM" id="Coils"/>
    </source>
</evidence>
<dbReference type="PANTHER" id="PTHR21974">
    <property type="entry name" value="RE15880P"/>
    <property type="match status" value="1"/>
</dbReference>
<feature type="coiled-coil region" evidence="1">
    <location>
        <begin position="68"/>
        <end position="201"/>
    </location>
</feature>
<dbReference type="AlphaFoldDB" id="A0AAW1PZB7"/>
<comment type="caution">
    <text evidence="3">The sequence shown here is derived from an EMBL/GenBank/DDBJ whole genome shotgun (WGS) entry which is preliminary data.</text>
</comment>
<accession>A0AAW1PZB7</accession>
<reference evidence="3 4" key="1">
    <citation type="journal article" date="2024" name="Nat. Commun.">
        <title>Phylogenomics reveals the evolutionary origins of lichenization in chlorophyte algae.</title>
        <authorList>
            <person name="Puginier C."/>
            <person name="Libourel C."/>
            <person name="Otte J."/>
            <person name="Skaloud P."/>
            <person name="Haon M."/>
            <person name="Grisel S."/>
            <person name="Petersen M."/>
            <person name="Berrin J.G."/>
            <person name="Delaux P.M."/>
            <person name="Dal Grande F."/>
            <person name="Keller J."/>
        </authorList>
    </citation>
    <scope>NUCLEOTIDE SEQUENCE [LARGE SCALE GENOMIC DNA]</scope>
    <source>
        <strain evidence="3 4">SAG 2043</strain>
    </source>
</reference>
<dbReference type="InterPro" id="IPR001660">
    <property type="entry name" value="SAM"/>
</dbReference>
<dbReference type="SMART" id="SM00454">
    <property type="entry name" value="SAM"/>
    <property type="match status" value="1"/>
</dbReference>
<dbReference type="Proteomes" id="UP001489004">
    <property type="component" value="Unassembled WGS sequence"/>
</dbReference>
<protein>
    <recommendedName>
        <fullName evidence="2">SAM domain-containing protein</fullName>
    </recommendedName>
</protein>
<gene>
    <name evidence="3" type="ORF">WJX72_000591</name>
</gene>
<sequence length="441" mass="48422">MASLAQPSPTEGKELGSWNVDEVVSLLKHLELDSLTGKFKENAVTGQDLEELDEDGLQSCLGLTKLQARKIRRQVEALSELIKQLQSAQVEVQLSGQEARLAGLQQTLRAYQHELSDLHQKAVEEEEKQQKIATGGWYPGKIVRGKSHHQEKEERLSKAAAEAAAAEKAAAARLSQLQAEINTQMQALNDTRAKLAELQRLRAAEAALIQRLFAGETAASDAREQEIEDRLDALTPKMQETERVLRSYLVGEEAMRAAHRQLQAAGEELQRAFGMSQVDIAGDFFRPGIGQQGFIGLAADIGKRQAMRNAQELVHASAQNIQQARTVLPSLPGIDVGKIKGLNNIWGDLVFDNIISDMRARQKIIASQASIASMAQDTHHAMRWASDWTTRIKADLGGLQSQHATLTAELHSYRIHLLEEASRQTAAPAPSSQPPVMASLI</sequence>
<dbReference type="PANTHER" id="PTHR21974:SF2">
    <property type="entry name" value="RE15880P"/>
    <property type="match status" value="1"/>
</dbReference>
<name>A0AAW1PZB7_9CHLO</name>
<dbReference type="SUPFAM" id="SSF47769">
    <property type="entry name" value="SAM/Pointed domain"/>
    <property type="match status" value="1"/>
</dbReference>
<proteinExistence type="predicted"/>
<keyword evidence="1" id="KW-0175">Coiled coil</keyword>
<evidence type="ECO:0000313" key="3">
    <source>
        <dbReference type="EMBL" id="KAK9814097.1"/>
    </source>
</evidence>
<dbReference type="Gene3D" id="1.10.150.50">
    <property type="entry name" value="Transcription Factor, Ets-1"/>
    <property type="match status" value="1"/>
</dbReference>
<evidence type="ECO:0000313" key="4">
    <source>
        <dbReference type="Proteomes" id="UP001489004"/>
    </source>
</evidence>
<dbReference type="PROSITE" id="PS50105">
    <property type="entry name" value="SAM_DOMAIN"/>
    <property type="match status" value="1"/>
</dbReference>
<organism evidence="3 4">
    <name type="scientific">[Myrmecia] bisecta</name>
    <dbReference type="NCBI Taxonomy" id="41462"/>
    <lineage>
        <taxon>Eukaryota</taxon>
        <taxon>Viridiplantae</taxon>
        <taxon>Chlorophyta</taxon>
        <taxon>core chlorophytes</taxon>
        <taxon>Trebouxiophyceae</taxon>
        <taxon>Trebouxiales</taxon>
        <taxon>Trebouxiaceae</taxon>
        <taxon>Myrmecia</taxon>
    </lineage>
</organism>